<accession>A0A9X3T458</accession>
<feature type="transmembrane region" description="Helical" evidence="7">
    <location>
        <begin position="181"/>
        <end position="210"/>
    </location>
</feature>
<comment type="subcellular location">
    <subcellularLocation>
        <location evidence="1">Cell membrane</location>
        <topology evidence="1">Multi-pass membrane protein</topology>
    </subcellularLocation>
</comment>
<dbReference type="RefSeq" id="WP_270110629.1">
    <property type="nucleotide sequence ID" value="NZ_JAPZVP010000009.1"/>
</dbReference>
<keyword evidence="6 7" id="KW-0472">Membrane</keyword>
<organism evidence="8 9">
    <name type="scientific">Glycomyces luteolus</name>
    <dbReference type="NCBI Taxonomy" id="2670330"/>
    <lineage>
        <taxon>Bacteria</taxon>
        <taxon>Bacillati</taxon>
        <taxon>Actinomycetota</taxon>
        <taxon>Actinomycetes</taxon>
        <taxon>Glycomycetales</taxon>
        <taxon>Glycomycetaceae</taxon>
        <taxon>Glycomyces</taxon>
    </lineage>
</organism>
<name>A0A9X3T458_9ACTN</name>
<keyword evidence="9" id="KW-1185">Reference proteome</keyword>
<evidence type="ECO:0000256" key="4">
    <source>
        <dbReference type="ARBA" id="ARBA00022692"/>
    </source>
</evidence>
<sequence>MSDLALHIPTDVVNGPTSLAFALLAAIAVGACVVKARRHLDERLVPLAGLATAFIFAAQMLNFPIAAVVSGHLLGGALAAALLGPWLGALCVTVVIVIQALLFADGAVTALGLNVVNMAVIASFAGYGVILLALKVLPRTRWGLGAAVFAASVVSVVAASAGFVLQFWLGGEEVGQSFGELAAAILGTHVLVGIGEGVITAGAVTAVAAVRPDLVHALRGSRLAQPAKETV</sequence>
<evidence type="ECO:0000256" key="3">
    <source>
        <dbReference type="ARBA" id="ARBA00022475"/>
    </source>
</evidence>
<keyword evidence="4 7" id="KW-0812">Transmembrane</keyword>
<dbReference type="InterPro" id="IPR002751">
    <property type="entry name" value="CbiM/NikMN"/>
</dbReference>
<proteinExistence type="predicted"/>
<evidence type="ECO:0000256" key="6">
    <source>
        <dbReference type="ARBA" id="ARBA00023136"/>
    </source>
</evidence>
<dbReference type="Pfam" id="PF01891">
    <property type="entry name" value="CbiM"/>
    <property type="match status" value="1"/>
</dbReference>
<evidence type="ECO:0000256" key="5">
    <source>
        <dbReference type="ARBA" id="ARBA00022989"/>
    </source>
</evidence>
<dbReference type="EMBL" id="JAPZVP010000009">
    <property type="protein sequence ID" value="MDA1360685.1"/>
    <property type="molecule type" value="Genomic_DNA"/>
</dbReference>
<comment type="caution">
    <text evidence="8">The sequence shown here is derived from an EMBL/GenBank/DDBJ whole genome shotgun (WGS) entry which is preliminary data.</text>
</comment>
<keyword evidence="3" id="KW-1003">Cell membrane</keyword>
<dbReference type="GO" id="GO:0000041">
    <property type="term" value="P:transition metal ion transport"/>
    <property type="evidence" value="ECO:0007669"/>
    <property type="project" value="InterPro"/>
</dbReference>
<feature type="transmembrane region" description="Helical" evidence="7">
    <location>
        <begin position="77"/>
        <end position="103"/>
    </location>
</feature>
<evidence type="ECO:0000313" key="9">
    <source>
        <dbReference type="Proteomes" id="UP001146067"/>
    </source>
</evidence>
<evidence type="ECO:0000313" key="8">
    <source>
        <dbReference type="EMBL" id="MDA1360685.1"/>
    </source>
</evidence>
<evidence type="ECO:0000256" key="1">
    <source>
        <dbReference type="ARBA" id="ARBA00004651"/>
    </source>
</evidence>
<reference evidence="8" key="1">
    <citation type="submission" date="2022-12" db="EMBL/GenBank/DDBJ databases">
        <title>Gycomyces niveus sp.nov.,a novel actinomycete isolated from soil in Shouguan.</title>
        <authorList>
            <person name="Yang X."/>
        </authorList>
    </citation>
    <scope>NUCLEOTIDE SEQUENCE</scope>
    <source>
        <strain evidence="8">NEAU-A15</strain>
    </source>
</reference>
<evidence type="ECO:0000256" key="7">
    <source>
        <dbReference type="SAM" id="Phobius"/>
    </source>
</evidence>
<feature type="transmembrane region" description="Helical" evidence="7">
    <location>
        <begin position="146"/>
        <end position="169"/>
    </location>
</feature>
<keyword evidence="2" id="KW-0813">Transport</keyword>
<dbReference type="GO" id="GO:0005886">
    <property type="term" value="C:plasma membrane"/>
    <property type="evidence" value="ECO:0007669"/>
    <property type="project" value="UniProtKB-SubCell"/>
</dbReference>
<dbReference type="Gene3D" id="1.10.1760.20">
    <property type="match status" value="1"/>
</dbReference>
<protein>
    <submittedName>
        <fullName evidence="8">Energy-coupling factor ABC transporter permease</fullName>
    </submittedName>
</protein>
<dbReference type="AlphaFoldDB" id="A0A9X3T458"/>
<dbReference type="PANTHER" id="PTHR34229:SF1">
    <property type="entry name" value="METAL TRANSPORT PROTEIN HI_1621-RELATED"/>
    <property type="match status" value="1"/>
</dbReference>
<gene>
    <name evidence="8" type="ORF">O1R50_13725</name>
</gene>
<keyword evidence="5 7" id="KW-1133">Transmembrane helix</keyword>
<dbReference type="Proteomes" id="UP001146067">
    <property type="component" value="Unassembled WGS sequence"/>
</dbReference>
<feature type="transmembrane region" description="Helical" evidence="7">
    <location>
        <begin position="115"/>
        <end position="134"/>
    </location>
</feature>
<feature type="transmembrane region" description="Helical" evidence="7">
    <location>
        <begin position="44"/>
        <end position="65"/>
    </location>
</feature>
<evidence type="ECO:0000256" key="2">
    <source>
        <dbReference type="ARBA" id="ARBA00022448"/>
    </source>
</evidence>
<dbReference type="PANTHER" id="PTHR34229">
    <property type="entry name" value="METAL TRANSPORT PROTEIN HI_1621-RELATED"/>
    <property type="match status" value="1"/>
</dbReference>
<feature type="transmembrane region" description="Helical" evidence="7">
    <location>
        <begin position="12"/>
        <end position="32"/>
    </location>
</feature>